<evidence type="ECO:0000256" key="4">
    <source>
        <dbReference type="ARBA" id="ARBA00022475"/>
    </source>
</evidence>
<gene>
    <name evidence="10" type="ORF">ADL12_07015</name>
</gene>
<dbReference type="PROSITE" id="PS50893">
    <property type="entry name" value="ABC_TRANSPORTER_2"/>
    <property type="match status" value="1"/>
</dbReference>
<dbReference type="RefSeq" id="WP_062699672.1">
    <property type="nucleotide sequence ID" value="NZ_LLZG01000032.1"/>
</dbReference>
<dbReference type="PROSITE" id="PS00211">
    <property type="entry name" value="ABC_TRANSPORTER_1"/>
    <property type="match status" value="1"/>
</dbReference>
<evidence type="ECO:0000256" key="3">
    <source>
        <dbReference type="ARBA" id="ARBA00022448"/>
    </source>
</evidence>
<dbReference type="GO" id="GO:0015833">
    <property type="term" value="P:peptide transport"/>
    <property type="evidence" value="ECO:0007669"/>
    <property type="project" value="InterPro"/>
</dbReference>
<evidence type="ECO:0000256" key="5">
    <source>
        <dbReference type="ARBA" id="ARBA00022741"/>
    </source>
</evidence>
<dbReference type="GO" id="GO:0016887">
    <property type="term" value="F:ATP hydrolysis activity"/>
    <property type="evidence" value="ECO:0007669"/>
    <property type="project" value="InterPro"/>
</dbReference>
<dbReference type="InterPro" id="IPR003593">
    <property type="entry name" value="AAA+_ATPase"/>
</dbReference>
<keyword evidence="11" id="KW-1185">Reference proteome</keyword>
<keyword evidence="4" id="KW-1003">Cell membrane</keyword>
<dbReference type="Proteomes" id="UP000053923">
    <property type="component" value="Unassembled WGS sequence"/>
</dbReference>
<evidence type="ECO:0000313" key="10">
    <source>
        <dbReference type="EMBL" id="KUL43692.1"/>
    </source>
</evidence>
<proteinExistence type="inferred from homology"/>
<dbReference type="PANTHER" id="PTHR43297">
    <property type="entry name" value="OLIGOPEPTIDE TRANSPORT ATP-BINDING PROTEIN APPD"/>
    <property type="match status" value="1"/>
</dbReference>
<dbReference type="Gene3D" id="3.40.50.300">
    <property type="entry name" value="P-loop containing nucleotide triphosphate hydrolases"/>
    <property type="match status" value="1"/>
</dbReference>
<name>A0A0X3VHG4_9ACTN</name>
<evidence type="ECO:0000256" key="2">
    <source>
        <dbReference type="ARBA" id="ARBA00005417"/>
    </source>
</evidence>
<evidence type="ECO:0000256" key="7">
    <source>
        <dbReference type="ARBA" id="ARBA00023136"/>
    </source>
</evidence>
<comment type="similarity">
    <text evidence="2">Belongs to the ABC transporter superfamily.</text>
</comment>
<comment type="subcellular location">
    <subcellularLocation>
        <location evidence="1">Cell membrane</location>
        <topology evidence="1">Peripheral membrane protein</topology>
    </subcellularLocation>
</comment>
<dbReference type="InterPro" id="IPR003439">
    <property type="entry name" value="ABC_transporter-like_ATP-bd"/>
</dbReference>
<feature type="region of interest" description="Disordered" evidence="8">
    <location>
        <begin position="1"/>
        <end position="21"/>
    </location>
</feature>
<evidence type="ECO:0000259" key="9">
    <source>
        <dbReference type="PROSITE" id="PS50893"/>
    </source>
</evidence>
<evidence type="ECO:0000256" key="1">
    <source>
        <dbReference type="ARBA" id="ARBA00004202"/>
    </source>
</evidence>
<organism evidence="10 11">
    <name type="scientific">Streptomyces regalis</name>
    <dbReference type="NCBI Taxonomy" id="68262"/>
    <lineage>
        <taxon>Bacteria</taxon>
        <taxon>Bacillati</taxon>
        <taxon>Actinomycetota</taxon>
        <taxon>Actinomycetes</taxon>
        <taxon>Kitasatosporales</taxon>
        <taxon>Streptomycetaceae</taxon>
        <taxon>Streptomyces</taxon>
    </lineage>
</organism>
<dbReference type="PANTHER" id="PTHR43297:SF2">
    <property type="entry name" value="DIPEPTIDE TRANSPORT ATP-BINDING PROTEIN DPPD"/>
    <property type="match status" value="1"/>
</dbReference>
<dbReference type="InterPro" id="IPR017871">
    <property type="entry name" value="ABC_transporter-like_CS"/>
</dbReference>
<keyword evidence="7" id="KW-0472">Membrane</keyword>
<evidence type="ECO:0000256" key="6">
    <source>
        <dbReference type="ARBA" id="ARBA00022840"/>
    </source>
</evidence>
<dbReference type="GO" id="GO:0005886">
    <property type="term" value="C:plasma membrane"/>
    <property type="evidence" value="ECO:0007669"/>
    <property type="project" value="UniProtKB-SubCell"/>
</dbReference>
<dbReference type="NCBIfam" id="TIGR01727">
    <property type="entry name" value="oligo_HPY"/>
    <property type="match status" value="1"/>
</dbReference>
<dbReference type="Pfam" id="PF08352">
    <property type="entry name" value="oligo_HPY"/>
    <property type="match status" value="1"/>
</dbReference>
<evidence type="ECO:0000313" key="11">
    <source>
        <dbReference type="Proteomes" id="UP000053923"/>
    </source>
</evidence>
<dbReference type="InterPro" id="IPR027417">
    <property type="entry name" value="P-loop_NTPase"/>
</dbReference>
<accession>A0A0X3VHG4</accession>
<protein>
    <submittedName>
        <fullName evidence="10">Dipeptide/oligopeptide/nickel ABC transporter ATP-binding protein</fullName>
    </submittedName>
</protein>
<dbReference type="InterPro" id="IPR050388">
    <property type="entry name" value="ABC_Ni/Peptide_Import"/>
</dbReference>
<keyword evidence="6 10" id="KW-0067">ATP-binding</keyword>
<dbReference type="FunFam" id="3.40.50.300:FF:000016">
    <property type="entry name" value="Oligopeptide ABC transporter ATP-binding component"/>
    <property type="match status" value="1"/>
</dbReference>
<comment type="caution">
    <text evidence="10">The sequence shown here is derived from an EMBL/GenBank/DDBJ whole genome shotgun (WGS) entry which is preliminary data.</text>
</comment>
<evidence type="ECO:0000256" key="8">
    <source>
        <dbReference type="SAM" id="MobiDB-lite"/>
    </source>
</evidence>
<dbReference type="OrthoDB" id="3508321at2"/>
<dbReference type="InterPro" id="IPR013563">
    <property type="entry name" value="Oligopep_ABC_C"/>
</dbReference>
<dbReference type="Pfam" id="PF00005">
    <property type="entry name" value="ABC_tran"/>
    <property type="match status" value="1"/>
</dbReference>
<keyword evidence="5" id="KW-0547">Nucleotide-binding</keyword>
<dbReference type="SMART" id="SM00382">
    <property type="entry name" value="AAA"/>
    <property type="match status" value="1"/>
</dbReference>
<dbReference type="GO" id="GO:0005524">
    <property type="term" value="F:ATP binding"/>
    <property type="evidence" value="ECO:0007669"/>
    <property type="project" value="UniProtKB-KW"/>
</dbReference>
<reference evidence="11" key="1">
    <citation type="submission" date="2015-10" db="EMBL/GenBank/DDBJ databases">
        <authorList>
            <person name="Ju K.-S."/>
            <person name="Doroghazi J.R."/>
            <person name="Metcalf W.W."/>
        </authorList>
    </citation>
    <scope>NUCLEOTIDE SEQUENCE [LARGE SCALE GENOMIC DNA]</scope>
    <source>
        <strain evidence="11">NRRL 3151</strain>
    </source>
</reference>
<sequence>MTELSKTGAAVGEPTSSPSNAPDAFLAVRDLKVHFPTDDGLVKSVDGLTFQVEKGKTLCIVGESGSGKSVTSLAIMGLHRLGARGKNVQMSGEIWLGGKELVSAAPDEVRRLRGREMAMIFQDPLSAMHPYYTIGNQIVEAYRVHHDVNKKTARKRAIEMLDRVGIPEPDKRVDNYPHEFSGGMRQRAMIAMALVNNPELLIADEPTTALDVTVQAQILDLIRDLQKEFGSAVVLITHDLGVVAEIADDVLVMYGGRCVERGSVDDVFERPQHPYTWGLLGSMPRIDRETSERLIPVKGQPPSLINVPSGCAFHPRCPYADVPKGDVTRTVRPELQQVGGGHFSACHLSPEDRTRIWTEEIAPKL</sequence>
<dbReference type="AlphaFoldDB" id="A0A0X3VHG4"/>
<dbReference type="SUPFAM" id="SSF52540">
    <property type="entry name" value="P-loop containing nucleoside triphosphate hydrolases"/>
    <property type="match status" value="1"/>
</dbReference>
<keyword evidence="3" id="KW-0813">Transport</keyword>
<dbReference type="CDD" id="cd03257">
    <property type="entry name" value="ABC_NikE_OppD_transporters"/>
    <property type="match status" value="1"/>
</dbReference>
<dbReference type="EMBL" id="LLZG01000032">
    <property type="protein sequence ID" value="KUL43692.1"/>
    <property type="molecule type" value="Genomic_DNA"/>
</dbReference>
<feature type="domain" description="ABC transporter" evidence="9">
    <location>
        <begin position="28"/>
        <end position="280"/>
    </location>
</feature>